<dbReference type="Gene3D" id="2.180.10.10">
    <property type="entry name" value="RHS repeat-associated core"/>
    <property type="match status" value="1"/>
</dbReference>
<evidence type="ECO:0000313" key="1">
    <source>
        <dbReference type="EMBL" id="TBL71228.1"/>
    </source>
</evidence>
<organism evidence="1 2">
    <name type="scientific">Paenibacillus thalictri</name>
    <dbReference type="NCBI Taxonomy" id="2527873"/>
    <lineage>
        <taxon>Bacteria</taxon>
        <taxon>Bacillati</taxon>
        <taxon>Bacillota</taxon>
        <taxon>Bacilli</taxon>
        <taxon>Bacillales</taxon>
        <taxon>Paenibacillaceae</taxon>
        <taxon>Paenibacillus</taxon>
    </lineage>
</organism>
<dbReference type="Proteomes" id="UP000293142">
    <property type="component" value="Unassembled WGS sequence"/>
</dbReference>
<evidence type="ECO:0008006" key="3">
    <source>
        <dbReference type="Google" id="ProtNLM"/>
    </source>
</evidence>
<dbReference type="NCBIfam" id="TIGR03696">
    <property type="entry name" value="Rhs_assc_core"/>
    <property type="match status" value="1"/>
</dbReference>
<name>A0A4Q9DI37_9BACL</name>
<keyword evidence="2" id="KW-1185">Reference proteome</keyword>
<proteinExistence type="predicted"/>
<gene>
    <name evidence="1" type="ORF">EYB31_31135</name>
</gene>
<dbReference type="InterPro" id="IPR022385">
    <property type="entry name" value="Rhs_assc_core"/>
</dbReference>
<sequence>MNDRFILQALIFIVQLSVADPGRFISEDSYWGEDSNPLSLNLYTYVTNNPIMFVDPSGHSAATATYSQEYEDALREMAKGDDGNAIWAQNEIENKGWYKDENGSVYSKDEVLHALYPDWYSTPANITVGGEQIGNARVENGVSTGNLTDIAKGLGGSVQWNENTRTATLALGNQIVTYNLNDMVHGQGVASDGTMFRISNDNKLQVSVRDVATTANASGKDSSANQIT</sequence>
<accession>A0A4Q9DI37</accession>
<dbReference type="EMBL" id="SIRE01000027">
    <property type="protein sequence ID" value="TBL71228.1"/>
    <property type="molecule type" value="Genomic_DNA"/>
</dbReference>
<dbReference type="OrthoDB" id="9816549at2"/>
<reference evidence="1 2" key="1">
    <citation type="submission" date="2019-02" db="EMBL/GenBank/DDBJ databases">
        <title>Paenibacillus sp. nov., isolated from surface-sterilized tissue of Thalictrum simplex L.</title>
        <authorList>
            <person name="Tuo L."/>
        </authorList>
    </citation>
    <scope>NUCLEOTIDE SEQUENCE [LARGE SCALE GENOMIC DNA]</scope>
    <source>
        <strain evidence="1 2">N2SHLJ1</strain>
    </source>
</reference>
<dbReference type="RefSeq" id="WP_131017407.1">
    <property type="nucleotide sequence ID" value="NZ_SIRE01000027.1"/>
</dbReference>
<protein>
    <recommendedName>
        <fullName evidence="3">RHS repeat-associated core domain-containing protein</fullName>
    </recommendedName>
</protein>
<dbReference type="AlphaFoldDB" id="A0A4Q9DI37"/>
<comment type="caution">
    <text evidence="1">The sequence shown here is derived from an EMBL/GenBank/DDBJ whole genome shotgun (WGS) entry which is preliminary data.</text>
</comment>
<evidence type="ECO:0000313" key="2">
    <source>
        <dbReference type="Proteomes" id="UP000293142"/>
    </source>
</evidence>